<keyword evidence="2" id="KW-1185">Reference proteome</keyword>
<comment type="caution">
    <text evidence="1">The sequence shown here is derived from an EMBL/GenBank/DDBJ whole genome shotgun (WGS) entry which is preliminary data.</text>
</comment>
<dbReference type="EMBL" id="VOTZ01000004">
    <property type="protein sequence ID" value="MCQ1537985.1"/>
    <property type="molecule type" value="Genomic_DNA"/>
</dbReference>
<evidence type="ECO:0000313" key="1">
    <source>
        <dbReference type="EMBL" id="MCQ1537985.1"/>
    </source>
</evidence>
<dbReference type="CDD" id="cd00385">
    <property type="entry name" value="Isoprenoid_Biosyn_C1"/>
    <property type="match status" value="1"/>
</dbReference>
<accession>A0ABD4TJI7</accession>
<dbReference type="Proteomes" id="UP001524383">
    <property type="component" value="Unassembled WGS sequence"/>
</dbReference>
<reference evidence="1 2" key="1">
    <citation type="submission" date="2019-08" db="EMBL/GenBank/DDBJ databases">
        <authorList>
            <person name="Chen S.-C."/>
            <person name="Lai M.-C."/>
            <person name="You Y.-T."/>
        </authorList>
    </citation>
    <scope>NUCLEOTIDE SEQUENCE [LARGE SCALE GENOMIC DNA]</scope>
    <source>
        <strain evidence="1 2">P2F9704a</strain>
    </source>
</reference>
<protein>
    <submittedName>
        <fullName evidence="1">Class 1 isoprenoid biosynthesis enzyme</fullName>
    </submittedName>
</protein>
<evidence type="ECO:0000313" key="2">
    <source>
        <dbReference type="Proteomes" id="UP001524383"/>
    </source>
</evidence>
<dbReference type="AlphaFoldDB" id="A0ABD4TJI7"/>
<gene>
    <name evidence="1" type="ORF">FTO68_03140</name>
</gene>
<sequence>MRIKTVLKTIDRLLKTGFEYKMRSEEIRSAEEKLIRFSMMRDFGADASALMIGAEIPEWSDVLKGMERDFQQNLIESPALFLRIAQQFLRTDEEEPFLSLYSYIREFISVCPEKYLENGVFGKFMRSIFGVFAYSKRSGKTNYHDIARLSGYFATTYLYDDIIDDPMYNQTEKDLYARNVFSILESEDVTCPHYSDDPLMAFSEAAFSGIRMILDEERARMVSRSYLAIARATYIGSQWAPSDTLTGVELYSIATIKAAYTRIIPAILAGYTIDDVFLSFCMRAGLIYQLTDDLRDITDDLHNLTITPFTYYYLNQTDPKIHPISLFLAAISRISDENLLAIPDARRLWIMRLTHSIRQLTLKNKGNNTQGFLLDMKFPMNCCLKELELIAACSDLIVDIEAEAAKAFSDCAVMLRCGCSNASVYGH</sequence>
<dbReference type="RefSeq" id="WP_255331920.1">
    <property type="nucleotide sequence ID" value="NZ_VOTZ01000004.1"/>
</dbReference>
<organism evidence="1 2">
    <name type="scientific">Methanocalculus taiwanensis</name>
    <dbReference type="NCBI Taxonomy" id="106207"/>
    <lineage>
        <taxon>Archaea</taxon>
        <taxon>Methanobacteriati</taxon>
        <taxon>Methanobacteriota</taxon>
        <taxon>Stenosarchaea group</taxon>
        <taxon>Methanomicrobia</taxon>
        <taxon>Methanomicrobiales</taxon>
        <taxon>Methanocalculaceae</taxon>
        <taxon>Methanocalculus</taxon>
    </lineage>
</organism>
<dbReference type="SUPFAM" id="SSF48576">
    <property type="entry name" value="Terpenoid synthases"/>
    <property type="match status" value="1"/>
</dbReference>
<name>A0ABD4TJI7_9EURY</name>
<dbReference type="InterPro" id="IPR008949">
    <property type="entry name" value="Isoprenoid_synthase_dom_sf"/>
</dbReference>
<proteinExistence type="predicted"/>